<accession>A0ABU1JRW2</accession>
<evidence type="ECO:0000313" key="2">
    <source>
        <dbReference type="EMBL" id="MDR6291042.1"/>
    </source>
</evidence>
<feature type="region of interest" description="Disordered" evidence="1">
    <location>
        <begin position="1"/>
        <end position="26"/>
    </location>
</feature>
<gene>
    <name evidence="2" type="ORF">E9232_003568</name>
</gene>
<organism evidence="2 3">
    <name type="scientific">Inquilinus ginsengisoli</name>
    <dbReference type="NCBI Taxonomy" id="363840"/>
    <lineage>
        <taxon>Bacteria</taxon>
        <taxon>Pseudomonadati</taxon>
        <taxon>Pseudomonadota</taxon>
        <taxon>Alphaproteobacteria</taxon>
        <taxon>Rhodospirillales</taxon>
        <taxon>Rhodospirillaceae</taxon>
        <taxon>Inquilinus</taxon>
    </lineage>
</organism>
<dbReference type="RefSeq" id="WP_309795959.1">
    <property type="nucleotide sequence ID" value="NZ_JAVDPW010000006.1"/>
</dbReference>
<evidence type="ECO:0000313" key="3">
    <source>
        <dbReference type="Proteomes" id="UP001262410"/>
    </source>
</evidence>
<keyword evidence="3" id="KW-1185">Reference proteome</keyword>
<reference evidence="2 3" key="1">
    <citation type="submission" date="2023-07" db="EMBL/GenBank/DDBJ databases">
        <title>Sorghum-associated microbial communities from plants grown in Nebraska, USA.</title>
        <authorList>
            <person name="Schachtman D."/>
        </authorList>
    </citation>
    <scope>NUCLEOTIDE SEQUENCE [LARGE SCALE GENOMIC DNA]</scope>
    <source>
        <strain evidence="2 3">584</strain>
    </source>
</reference>
<comment type="caution">
    <text evidence="2">The sequence shown here is derived from an EMBL/GenBank/DDBJ whole genome shotgun (WGS) entry which is preliminary data.</text>
</comment>
<dbReference type="Proteomes" id="UP001262410">
    <property type="component" value="Unassembled WGS sequence"/>
</dbReference>
<dbReference type="EMBL" id="JAVDPW010000006">
    <property type="protein sequence ID" value="MDR6291042.1"/>
    <property type="molecule type" value="Genomic_DNA"/>
</dbReference>
<proteinExistence type="predicted"/>
<protein>
    <submittedName>
        <fullName evidence="2">Uncharacterized protein</fullName>
    </submittedName>
</protein>
<evidence type="ECO:0000256" key="1">
    <source>
        <dbReference type="SAM" id="MobiDB-lite"/>
    </source>
</evidence>
<name>A0ABU1JRW2_9PROT</name>
<sequence length="63" mass="6543">MAIFVSLGPVSRRQRDSGAPPPVEAAADPIEVDTVDQDQSIDAAGHKAAVASARIARVFMPVS</sequence>